<dbReference type="Pfam" id="PF00191">
    <property type="entry name" value="Annexin"/>
    <property type="match status" value="4"/>
</dbReference>
<gene>
    <name evidence="8" type="primary">LOC108737114</name>
</gene>
<keyword evidence="2 6" id="KW-0677">Repeat</keyword>
<dbReference type="InParanoid" id="A0A1W4WXP8"/>
<comment type="similarity">
    <text evidence="1 6">Belongs to the annexin family.</text>
</comment>
<dbReference type="GO" id="GO:0005737">
    <property type="term" value="C:cytoplasm"/>
    <property type="evidence" value="ECO:0007669"/>
    <property type="project" value="TreeGrafter"/>
</dbReference>
<proteinExistence type="inferred from homology"/>
<keyword evidence="4 6" id="KW-0041">Annexin</keyword>
<evidence type="ECO:0000256" key="3">
    <source>
        <dbReference type="ARBA" id="ARBA00022837"/>
    </source>
</evidence>
<dbReference type="FunFam" id="1.10.220.10:FF:000001">
    <property type="entry name" value="Annexin"/>
    <property type="match status" value="1"/>
</dbReference>
<dbReference type="PANTHER" id="PTHR10502:SF177">
    <property type="entry name" value="ANNEXIN B10"/>
    <property type="match status" value="1"/>
</dbReference>
<evidence type="ECO:0000256" key="6">
    <source>
        <dbReference type="RuleBase" id="RU003540"/>
    </source>
</evidence>
<protein>
    <recommendedName>
        <fullName evidence="6">Annexin</fullName>
    </recommendedName>
</protein>
<sequence>MANYSKKPTVYPASYFNASEDAEMLRAAMKGLGTDEDIIINILTTKSNAQRQEIAKYFSEVLERDLVEDLKGELGGHFEEVVTGLCLEPNVYLCRHLNKSMEGMGTEDLTLIEILCSRNANEIQELVETYENLYGRPLAEHMCSETSGDLRRLLTLIVTGARDKSNEMDRSRAREQAEELYASGEGKLGTEESVFGKILAHENYDQLQAIFDEYKDVSGNTIEQALKHELDGDYLEALLAIVESVQSTPNYFAKRLHEAMSGMGTDDATLIRIIINRSEIDLGNIKEEFERIYDKTLSSYLCQGETTGNYKKALLALIN</sequence>
<evidence type="ECO:0000256" key="4">
    <source>
        <dbReference type="ARBA" id="ARBA00023216"/>
    </source>
</evidence>
<name>A0A1W4WXP8_AGRPL</name>
<reference evidence="8" key="1">
    <citation type="submission" date="2025-08" db="UniProtKB">
        <authorList>
            <consortium name="RefSeq"/>
        </authorList>
    </citation>
    <scope>IDENTIFICATION</scope>
    <source>
        <tissue evidence="8">Entire body</tissue>
    </source>
</reference>
<dbReference type="AlphaFoldDB" id="A0A1W4WXP8"/>
<dbReference type="FunFam" id="1.10.220.10:FF:000002">
    <property type="entry name" value="Annexin"/>
    <property type="match status" value="1"/>
</dbReference>
<evidence type="ECO:0000313" key="8">
    <source>
        <dbReference type="RefSeq" id="XP_018325297.1"/>
    </source>
</evidence>
<dbReference type="GO" id="GO:0005886">
    <property type="term" value="C:plasma membrane"/>
    <property type="evidence" value="ECO:0007669"/>
    <property type="project" value="TreeGrafter"/>
</dbReference>
<evidence type="ECO:0000256" key="5">
    <source>
        <dbReference type="ARBA" id="ARBA00023302"/>
    </source>
</evidence>
<dbReference type="FunFam" id="1.10.220.10:FF:000005">
    <property type="entry name" value="Annexin"/>
    <property type="match status" value="1"/>
</dbReference>
<dbReference type="Proteomes" id="UP000192223">
    <property type="component" value="Unplaced"/>
</dbReference>
<dbReference type="Gene3D" id="1.10.220.10">
    <property type="entry name" value="Annexin"/>
    <property type="match status" value="4"/>
</dbReference>
<evidence type="ECO:0000256" key="2">
    <source>
        <dbReference type="ARBA" id="ARBA00022737"/>
    </source>
</evidence>
<dbReference type="InterPro" id="IPR018502">
    <property type="entry name" value="Annexin_repeat"/>
</dbReference>
<dbReference type="GeneID" id="108737114"/>
<dbReference type="OrthoDB" id="37886at2759"/>
<dbReference type="SUPFAM" id="SSF47874">
    <property type="entry name" value="Annexin"/>
    <property type="match status" value="1"/>
</dbReference>
<dbReference type="GO" id="GO:0012506">
    <property type="term" value="C:vesicle membrane"/>
    <property type="evidence" value="ECO:0007669"/>
    <property type="project" value="TreeGrafter"/>
</dbReference>
<keyword evidence="3 6" id="KW-0106">Calcium</keyword>
<dbReference type="PROSITE" id="PS00223">
    <property type="entry name" value="ANNEXIN_1"/>
    <property type="match status" value="1"/>
</dbReference>
<dbReference type="SMART" id="SM00335">
    <property type="entry name" value="ANX"/>
    <property type="match status" value="4"/>
</dbReference>
<dbReference type="GO" id="GO:0005509">
    <property type="term" value="F:calcium ion binding"/>
    <property type="evidence" value="ECO:0007669"/>
    <property type="project" value="InterPro"/>
</dbReference>
<keyword evidence="7" id="KW-1185">Reference proteome</keyword>
<dbReference type="FunCoup" id="A0A1W4WXP8">
    <property type="interactions" value="75"/>
</dbReference>
<dbReference type="STRING" id="224129.A0A1W4WXP8"/>
<organism evidence="7 8">
    <name type="scientific">Agrilus planipennis</name>
    <name type="common">Emerald ash borer</name>
    <name type="synonym">Agrilus marcopoli</name>
    <dbReference type="NCBI Taxonomy" id="224129"/>
    <lineage>
        <taxon>Eukaryota</taxon>
        <taxon>Metazoa</taxon>
        <taxon>Ecdysozoa</taxon>
        <taxon>Arthropoda</taxon>
        <taxon>Hexapoda</taxon>
        <taxon>Insecta</taxon>
        <taxon>Pterygota</taxon>
        <taxon>Neoptera</taxon>
        <taxon>Endopterygota</taxon>
        <taxon>Coleoptera</taxon>
        <taxon>Polyphaga</taxon>
        <taxon>Elateriformia</taxon>
        <taxon>Buprestoidea</taxon>
        <taxon>Buprestidae</taxon>
        <taxon>Agrilinae</taxon>
        <taxon>Agrilus</taxon>
    </lineage>
</organism>
<dbReference type="PRINTS" id="PR00196">
    <property type="entry name" value="ANNEXIN"/>
</dbReference>
<dbReference type="InterPro" id="IPR018252">
    <property type="entry name" value="Annexin_repeat_CS"/>
</dbReference>
<dbReference type="PANTHER" id="PTHR10502">
    <property type="entry name" value="ANNEXIN"/>
    <property type="match status" value="1"/>
</dbReference>
<dbReference type="GO" id="GO:0005544">
    <property type="term" value="F:calcium-dependent phospholipid binding"/>
    <property type="evidence" value="ECO:0007669"/>
    <property type="project" value="UniProtKB-KW"/>
</dbReference>
<dbReference type="GO" id="GO:0005634">
    <property type="term" value="C:nucleus"/>
    <property type="evidence" value="ECO:0007669"/>
    <property type="project" value="TreeGrafter"/>
</dbReference>
<dbReference type="GO" id="GO:0001786">
    <property type="term" value="F:phosphatidylserine binding"/>
    <property type="evidence" value="ECO:0007669"/>
    <property type="project" value="TreeGrafter"/>
</dbReference>
<dbReference type="InterPro" id="IPR037104">
    <property type="entry name" value="Annexin_sf"/>
</dbReference>
<accession>A0A1W4WXP8</accession>
<evidence type="ECO:0000313" key="7">
    <source>
        <dbReference type="Proteomes" id="UP000192223"/>
    </source>
</evidence>
<dbReference type="PROSITE" id="PS51897">
    <property type="entry name" value="ANNEXIN_2"/>
    <property type="match status" value="4"/>
</dbReference>
<comment type="domain">
    <text evidence="6">A pair of annexin repeats may form one binding site for calcium and phospholipid.</text>
</comment>
<dbReference type="FunFam" id="1.10.220.10:FF:000004">
    <property type="entry name" value="Annexin"/>
    <property type="match status" value="1"/>
</dbReference>
<dbReference type="RefSeq" id="XP_018325297.1">
    <property type="nucleotide sequence ID" value="XM_018469795.2"/>
</dbReference>
<dbReference type="InterPro" id="IPR001464">
    <property type="entry name" value="Annexin"/>
</dbReference>
<dbReference type="KEGG" id="apln:108737114"/>
<keyword evidence="5 6" id="KW-0111">Calcium/phospholipid-binding</keyword>
<evidence type="ECO:0000256" key="1">
    <source>
        <dbReference type="ARBA" id="ARBA00007831"/>
    </source>
</evidence>